<protein>
    <submittedName>
        <fullName evidence="14">Uncharacterized protein</fullName>
    </submittedName>
</protein>
<evidence type="ECO:0000256" key="9">
    <source>
        <dbReference type="ARBA" id="ARBA00023136"/>
    </source>
</evidence>
<proteinExistence type="inferred from homology"/>
<evidence type="ECO:0000313" key="15">
    <source>
        <dbReference type="Proteomes" id="UP000886998"/>
    </source>
</evidence>
<feature type="transmembrane region" description="Helical" evidence="13">
    <location>
        <begin position="81"/>
        <end position="103"/>
    </location>
</feature>
<evidence type="ECO:0000256" key="8">
    <source>
        <dbReference type="ARBA" id="ARBA00023065"/>
    </source>
</evidence>
<dbReference type="OrthoDB" id="6432697at2759"/>
<keyword evidence="7" id="KW-0915">Sodium</keyword>
<keyword evidence="3 12" id="KW-0813">Transport</keyword>
<comment type="similarity">
    <text evidence="2 12">Belongs to the amiloride-sensitive sodium channel (TC 1.A.6) family.</text>
</comment>
<dbReference type="Pfam" id="PF00858">
    <property type="entry name" value="ASC"/>
    <property type="match status" value="1"/>
</dbReference>
<dbReference type="AlphaFoldDB" id="A0A8X6X9C5"/>
<evidence type="ECO:0000256" key="12">
    <source>
        <dbReference type="RuleBase" id="RU000679"/>
    </source>
</evidence>
<keyword evidence="15" id="KW-1185">Reference proteome</keyword>
<sequence length="314" mass="36399">MEEIDWTYINVHIKERTNTECSKVNHLENKISYENKKHTFGTDSNYESFSSGLRRILKTSLITSFSEMAASKSCIKKVIKIIVFVLCLIGFMYQTLNLLWMYLNYPTVGKVYVTSPYEIVQPAVTVCNINRKRRSFVCSLEDNVCVHLTNEKFCKAYPRYCPNNDPQKAFPKVAFLNDLVEWEYDWERTYLESHNETMIDSCQMKLEEKQWPCNTNYMKVPIVDKKGDPNCCFAVESLVGQPEAENELYPNNFVGTDLLEDVSCWHLPAYDSLSDHKAIEFDIALNSNSPSNDGDSCIFNLKKANWKLFYDSSK</sequence>
<reference evidence="14" key="1">
    <citation type="submission" date="2020-08" db="EMBL/GenBank/DDBJ databases">
        <title>Multicomponent nature underlies the extraordinary mechanical properties of spider dragline silk.</title>
        <authorList>
            <person name="Kono N."/>
            <person name="Nakamura H."/>
            <person name="Mori M."/>
            <person name="Yoshida Y."/>
            <person name="Ohtoshi R."/>
            <person name="Malay A.D."/>
            <person name="Moran D.A.P."/>
            <person name="Tomita M."/>
            <person name="Numata K."/>
            <person name="Arakawa K."/>
        </authorList>
    </citation>
    <scope>NUCLEOTIDE SEQUENCE</scope>
</reference>
<evidence type="ECO:0000256" key="6">
    <source>
        <dbReference type="ARBA" id="ARBA00022989"/>
    </source>
</evidence>
<evidence type="ECO:0000313" key="14">
    <source>
        <dbReference type="EMBL" id="GFY48582.1"/>
    </source>
</evidence>
<evidence type="ECO:0000256" key="10">
    <source>
        <dbReference type="ARBA" id="ARBA00023201"/>
    </source>
</evidence>
<dbReference type="PANTHER" id="PTHR11690">
    <property type="entry name" value="AMILORIDE-SENSITIVE SODIUM CHANNEL-RELATED"/>
    <property type="match status" value="1"/>
</dbReference>
<dbReference type="GO" id="GO:0005886">
    <property type="term" value="C:plasma membrane"/>
    <property type="evidence" value="ECO:0007669"/>
    <property type="project" value="TreeGrafter"/>
</dbReference>
<dbReference type="PANTHER" id="PTHR11690:SF248">
    <property type="entry name" value="PICKPOCKET 17, ISOFORM A"/>
    <property type="match status" value="1"/>
</dbReference>
<comment type="subcellular location">
    <subcellularLocation>
        <location evidence="1">Membrane</location>
        <topology evidence="1">Multi-pass membrane protein</topology>
    </subcellularLocation>
</comment>
<organism evidence="14 15">
    <name type="scientific">Trichonephila inaurata madagascariensis</name>
    <dbReference type="NCBI Taxonomy" id="2747483"/>
    <lineage>
        <taxon>Eukaryota</taxon>
        <taxon>Metazoa</taxon>
        <taxon>Ecdysozoa</taxon>
        <taxon>Arthropoda</taxon>
        <taxon>Chelicerata</taxon>
        <taxon>Arachnida</taxon>
        <taxon>Araneae</taxon>
        <taxon>Araneomorphae</taxon>
        <taxon>Entelegynae</taxon>
        <taxon>Araneoidea</taxon>
        <taxon>Nephilidae</taxon>
        <taxon>Trichonephila</taxon>
        <taxon>Trichonephila inaurata</taxon>
    </lineage>
</organism>
<evidence type="ECO:0000256" key="13">
    <source>
        <dbReference type="SAM" id="Phobius"/>
    </source>
</evidence>
<evidence type="ECO:0000256" key="11">
    <source>
        <dbReference type="ARBA" id="ARBA00023303"/>
    </source>
</evidence>
<dbReference type="InterPro" id="IPR001873">
    <property type="entry name" value="ENaC"/>
</dbReference>
<evidence type="ECO:0000256" key="3">
    <source>
        <dbReference type="ARBA" id="ARBA00022448"/>
    </source>
</evidence>
<accession>A0A8X6X9C5</accession>
<keyword evidence="8 12" id="KW-0406">Ion transport</keyword>
<keyword evidence="5 12" id="KW-0812">Transmembrane</keyword>
<keyword evidence="9 13" id="KW-0472">Membrane</keyword>
<dbReference type="EMBL" id="BMAV01006538">
    <property type="protein sequence ID" value="GFY48582.1"/>
    <property type="molecule type" value="Genomic_DNA"/>
</dbReference>
<evidence type="ECO:0000256" key="7">
    <source>
        <dbReference type="ARBA" id="ARBA00023053"/>
    </source>
</evidence>
<evidence type="ECO:0000256" key="2">
    <source>
        <dbReference type="ARBA" id="ARBA00007193"/>
    </source>
</evidence>
<name>A0A8X6X9C5_9ARAC</name>
<keyword evidence="11 12" id="KW-0407">Ion channel</keyword>
<evidence type="ECO:0000256" key="4">
    <source>
        <dbReference type="ARBA" id="ARBA00022461"/>
    </source>
</evidence>
<gene>
    <name evidence="14" type="primary">AVEN_249667_1</name>
    <name evidence="14" type="ORF">TNIN_475001</name>
</gene>
<evidence type="ECO:0000256" key="5">
    <source>
        <dbReference type="ARBA" id="ARBA00022692"/>
    </source>
</evidence>
<dbReference type="Proteomes" id="UP000886998">
    <property type="component" value="Unassembled WGS sequence"/>
</dbReference>
<comment type="caution">
    <text evidence="14">The sequence shown here is derived from an EMBL/GenBank/DDBJ whole genome shotgun (WGS) entry which is preliminary data.</text>
</comment>
<keyword evidence="4 12" id="KW-0894">Sodium channel</keyword>
<dbReference type="GO" id="GO:0015280">
    <property type="term" value="F:ligand-gated sodium channel activity"/>
    <property type="evidence" value="ECO:0007669"/>
    <property type="project" value="TreeGrafter"/>
</dbReference>
<keyword evidence="6 13" id="KW-1133">Transmembrane helix</keyword>
<keyword evidence="10 12" id="KW-0739">Sodium transport</keyword>
<evidence type="ECO:0000256" key="1">
    <source>
        <dbReference type="ARBA" id="ARBA00004141"/>
    </source>
</evidence>